<dbReference type="PANTHER" id="PTHR13438">
    <property type="entry name" value="AMINOACYL TRNA SYNTHASE COMPLEX-INTERACTING MULTIFUNCTIONAL PROTEIN"/>
    <property type="match status" value="1"/>
</dbReference>
<dbReference type="InterPro" id="IPR042360">
    <property type="entry name" value="AIMP2"/>
</dbReference>
<gene>
    <name evidence="6" type="ORF">NTEN_LOCUS6776</name>
</gene>
<dbReference type="GO" id="GO:0017101">
    <property type="term" value="C:aminoacyl-tRNA synthetase multienzyme complex"/>
    <property type="evidence" value="ECO:0007669"/>
    <property type="project" value="InterPro"/>
</dbReference>
<accession>A0A6H5GG82</accession>
<dbReference type="Proteomes" id="UP000479000">
    <property type="component" value="Unassembled WGS sequence"/>
</dbReference>
<dbReference type="InterPro" id="IPR041503">
    <property type="entry name" value="AIMP2_thioredoxin"/>
</dbReference>
<keyword evidence="7" id="KW-1185">Reference proteome</keyword>
<feature type="compositionally biased region" description="Acidic residues" evidence="4">
    <location>
        <begin position="317"/>
        <end position="326"/>
    </location>
</feature>
<proteinExistence type="predicted"/>
<dbReference type="Pfam" id="PF18569">
    <property type="entry name" value="Thioredoxin_16"/>
    <property type="match status" value="1"/>
</dbReference>
<evidence type="ECO:0000256" key="3">
    <source>
        <dbReference type="ARBA" id="ARBA00022917"/>
    </source>
</evidence>
<name>A0A6H5GG82_9HEMI</name>
<keyword evidence="3" id="KW-0648">Protein biosynthesis</keyword>
<organism evidence="6 7">
    <name type="scientific">Nesidiocoris tenuis</name>
    <dbReference type="NCBI Taxonomy" id="355587"/>
    <lineage>
        <taxon>Eukaryota</taxon>
        <taxon>Metazoa</taxon>
        <taxon>Ecdysozoa</taxon>
        <taxon>Arthropoda</taxon>
        <taxon>Hexapoda</taxon>
        <taxon>Insecta</taxon>
        <taxon>Pterygota</taxon>
        <taxon>Neoptera</taxon>
        <taxon>Paraneoptera</taxon>
        <taxon>Hemiptera</taxon>
        <taxon>Heteroptera</taxon>
        <taxon>Panheteroptera</taxon>
        <taxon>Cimicomorpha</taxon>
        <taxon>Miridae</taxon>
        <taxon>Dicyphina</taxon>
        <taxon>Nesidiocoris</taxon>
    </lineage>
</organism>
<dbReference type="GO" id="GO:0006412">
    <property type="term" value="P:translation"/>
    <property type="evidence" value="ECO:0007669"/>
    <property type="project" value="UniProtKB-KW"/>
</dbReference>
<dbReference type="OrthoDB" id="424586at2759"/>
<reference evidence="6 7" key="1">
    <citation type="submission" date="2020-02" db="EMBL/GenBank/DDBJ databases">
        <authorList>
            <person name="Ferguson B K."/>
        </authorList>
    </citation>
    <scope>NUCLEOTIDE SEQUENCE [LARGE SCALE GENOMIC DNA]</scope>
</reference>
<evidence type="ECO:0000256" key="1">
    <source>
        <dbReference type="ARBA" id="ARBA00004496"/>
    </source>
</evidence>
<protein>
    <recommendedName>
        <fullName evidence="5">AIMP2 thioredoxin-like domain-containing protein</fullName>
    </recommendedName>
</protein>
<evidence type="ECO:0000313" key="7">
    <source>
        <dbReference type="Proteomes" id="UP000479000"/>
    </source>
</evidence>
<feature type="domain" description="AIMP2 thioredoxin-like" evidence="5">
    <location>
        <begin position="113"/>
        <end position="203"/>
    </location>
</feature>
<dbReference type="GO" id="GO:0005737">
    <property type="term" value="C:cytoplasm"/>
    <property type="evidence" value="ECO:0007669"/>
    <property type="project" value="UniProtKB-SubCell"/>
</dbReference>
<dbReference type="PANTHER" id="PTHR13438:SF2">
    <property type="entry name" value="AMINOACYL TRNA SYNTHASE COMPLEX-INTERACTING MULTIFUNCTIONAL PROTEIN 2"/>
    <property type="match status" value="1"/>
</dbReference>
<evidence type="ECO:0000259" key="5">
    <source>
        <dbReference type="Pfam" id="PF18569"/>
    </source>
</evidence>
<comment type="subcellular location">
    <subcellularLocation>
        <location evidence="1">Cytoplasm</location>
    </subcellularLocation>
</comment>
<feature type="region of interest" description="Disordered" evidence="4">
    <location>
        <begin position="289"/>
        <end position="362"/>
    </location>
</feature>
<dbReference type="AlphaFoldDB" id="A0A6H5GG82"/>
<dbReference type="Gene3D" id="1.20.1050.130">
    <property type="match status" value="1"/>
</dbReference>
<evidence type="ECO:0000256" key="4">
    <source>
        <dbReference type="SAM" id="MobiDB-lite"/>
    </source>
</evidence>
<dbReference type="EMBL" id="CADCXU010010258">
    <property type="protein sequence ID" value="CAB0000989.1"/>
    <property type="molecule type" value="Genomic_DNA"/>
</dbReference>
<sequence>MASSMYRMKPLFDPYAKIEIMTDMYRMKNLHDHDARSDPVSTEIVSNGSAEDDDFVKFLEGRQEELLKRLDKLRQLLSEPIVTPGASPKKIPTSNQGSKMTVQAVDLVKLGLSQDVVFNVNPAHPPHSLLGLAKLWSGTLDFNVTCHTHSSVRNLPKPAAELQEKLAALAPGKAPACLNIRLVWKEVDGDACFVISPLKSVPISGEVNFLRFLNSCVAGKLGDVEQTILDDRLDSCHAISVATVPKSELRSHHQNVFEGLKTSKWLSGDQPSILDVACWSLKSRDGEKSAAQEEAEEAIASRRGGGVADKTTAKEMEDAEIEDAGMEDAGKGNAGMEDAAIRRGPTLMATRSAQARSDLLEG</sequence>
<keyword evidence="2" id="KW-0963">Cytoplasm</keyword>
<evidence type="ECO:0000313" key="6">
    <source>
        <dbReference type="EMBL" id="CAB0000989.1"/>
    </source>
</evidence>
<evidence type="ECO:0000256" key="2">
    <source>
        <dbReference type="ARBA" id="ARBA00022490"/>
    </source>
</evidence>